<comment type="subunit">
    <text evidence="7">The complex comprises the extracytoplasmic solute receptor protein and the two transmembrane proteins.</text>
</comment>
<feature type="transmembrane region" description="Helical" evidence="7">
    <location>
        <begin position="43"/>
        <end position="65"/>
    </location>
</feature>
<dbReference type="GO" id="GO:0005886">
    <property type="term" value="C:plasma membrane"/>
    <property type="evidence" value="ECO:0007669"/>
    <property type="project" value="UniProtKB-SubCell"/>
</dbReference>
<comment type="caution">
    <text evidence="9">The sequence shown here is derived from an EMBL/GenBank/DDBJ whole genome shotgun (WGS) entry which is preliminary data.</text>
</comment>
<gene>
    <name evidence="9" type="ORF">FEV53_18885</name>
</gene>
<evidence type="ECO:0000256" key="5">
    <source>
        <dbReference type="ARBA" id="ARBA00022989"/>
    </source>
</evidence>
<evidence type="ECO:0000259" key="8">
    <source>
        <dbReference type="Pfam" id="PF04290"/>
    </source>
</evidence>
<feature type="domain" description="Tripartite ATP-independent periplasmic transporters DctQ component" evidence="8">
    <location>
        <begin position="26"/>
        <end position="147"/>
    </location>
</feature>
<name>A0A547PJZ9_9RHOB</name>
<dbReference type="AlphaFoldDB" id="A0A547PJZ9"/>
<comment type="caution">
    <text evidence="7">Lacks conserved residue(s) required for the propagation of feature annotation.</text>
</comment>
<dbReference type="OrthoDB" id="7875814at2"/>
<proteinExistence type="inferred from homology"/>
<feature type="transmembrane region" description="Helical" evidence="7">
    <location>
        <begin position="124"/>
        <end position="144"/>
    </location>
</feature>
<evidence type="ECO:0000256" key="1">
    <source>
        <dbReference type="ARBA" id="ARBA00004651"/>
    </source>
</evidence>
<dbReference type="InterPro" id="IPR055348">
    <property type="entry name" value="DctQ"/>
</dbReference>
<evidence type="ECO:0000256" key="4">
    <source>
        <dbReference type="ARBA" id="ARBA00022692"/>
    </source>
</evidence>
<keyword evidence="3" id="KW-1003">Cell membrane</keyword>
<dbReference type="Pfam" id="PF04290">
    <property type="entry name" value="DctQ"/>
    <property type="match status" value="1"/>
</dbReference>
<comment type="function">
    <text evidence="7">Part of the tripartite ATP-independent periplasmic (TRAP) transport system.</text>
</comment>
<protein>
    <recommendedName>
        <fullName evidence="7">TRAP transporter small permease protein</fullName>
    </recommendedName>
</protein>
<evidence type="ECO:0000256" key="2">
    <source>
        <dbReference type="ARBA" id="ARBA00022448"/>
    </source>
</evidence>
<evidence type="ECO:0000256" key="6">
    <source>
        <dbReference type="ARBA" id="ARBA00023136"/>
    </source>
</evidence>
<keyword evidence="10" id="KW-1185">Reference proteome</keyword>
<keyword evidence="6 7" id="KW-0472">Membrane</keyword>
<feature type="transmembrane region" description="Helical" evidence="7">
    <location>
        <begin position="86"/>
        <end position="104"/>
    </location>
</feature>
<evidence type="ECO:0000313" key="10">
    <source>
        <dbReference type="Proteomes" id="UP000318590"/>
    </source>
</evidence>
<evidence type="ECO:0000256" key="7">
    <source>
        <dbReference type="RuleBase" id="RU369079"/>
    </source>
</evidence>
<comment type="subcellular location">
    <subcellularLocation>
        <location evidence="7">Cell inner membrane</location>
        <topology evidence="7">Multi-pass membrane protein</topology>
    </subcellularLocation>
    <subcellularLocation>
        <location evidence="1">Cell membrane</location>
        <topology evidence="1">Multi-pass membrane protein</topology>
    </subcellularLocation>
</comment>
<comment type="similarity">
    <text evidence="7">Belongs to the TRAP transporter small permease family.</text>
</comment>
<dbReference type="RefSeq" id="WP_142836243.1">
    <property type="nucleotide sequence ID" value="NZ_VFSV01000073.1"/>
</dbReference>
<accession>A0A547PJZ9</accession>
<organism evidence="9 10">
    <name type="scientific">Palleronia caenipelagi</name>
    <dbReference type="NCBI Taxonomy" id="2489174"/>
    <lineage>
        <taxon>Bacteria</taxon>
        <taxon>Pseudomonadati</taxon>
        <taxon>Pseudomonadota</taxon>
        <taxon>Alphaproteobacteria</taxon>
        <taxon>Rhodobacterales</taxon>
        <taxon>Roseobacteraceae</taxon>
        <taxon>Palleronia</taxon>
    </lineage>
</organism>
<keyword evidence="2 7" id="KW-0813">Transport</keyword>
<evidence type="ECO:0000256" key="3">
    <source>
        <dbReference type="ARBA" id="ARBA00022475"/>
    </source>
</evidence>
<evidence type="ECO:0000313" key="9">
    <source>
        <dbReference type="EMBL" id="TRD14478.1"/>
    </source>
</evidence>
<dbReference type="Proteomes" id="UP000318590">
    <property type="component" value="Unassembled WGS sequence"/>
</dbReference>
<reference evidence="9 10" key="1">
    <citation type="submission" date="2019-06" db="EMBL/GenBank/DDBJ databases">
        <title>Paenimaribius caenipelagi gen. nov., sp. nov., isolated from a tidal flat.</title>
        <authorList>
            <person name="Yoon J.-H."/>
        </authorList>
    </citation>
    <scope>NUCLEOTIDE SEQUENCE [LARGE SCALE GENOMIC DNA]</scope>
    <source>
        <strain evidence="9 10">JBTF-M29</strain>
    </source>
</reference>
<dbReference type="GO" id="GO:0022857">
    <property type="term" value="F:transmembrane transporter activity"/>
    <property type="evidence" value="ECO:0007669"/>
    <property type="project" value="UniProtKB-UniRule"/>
</dbReference>
<keyword evidence="4 7" id="KW-0812">Transmembrane</keyword>
<keyword evidence="7" id="KW-0997">Cell inner membrane</keyword>
<dbReference type="EMBL" id="VFSV01000073">
    <property type="protein sequence ID" value="TRD14478.1"/>
    <property type="molecule type" value="Genomic_DNA"/>
</dbReference>
<sequence length="159" mass="17978">MRLFVQLLLWLESTVAVLAYLLTATLLLSQVLAREIFTTSIDGGAKVAVLSAIIAGSLGMVIATGENAHLRPTFADGVLPYKWTPRVGDILSAILHIFLGYFAIKFVVQSHEFKDMAELIRVPLWPFQLVFPYMFFSSAFKHLIFAWQPEWKPRPILRD</sequence>
<keyword evidence="5 7" id="KW-1133">Transmembrane helix</keyword>